<dbReference type="GeneTree" id="ENSGT00940000167956"/>
<keyword evidence="4" id="KW-1185">Reference proteome</keyword>
<feature type="coiled-coil region" evidence="1">
    <location>
        <begin position="53"/>
        <end position="127"/>
    </location>
</feature>
<dbReference type="Ensembl" id="ENSCSET00000022550.1">
    <property type="protein sequence ID" value="ENSCSEP00000022266.1"/>
    <property type="gene ID" value="ENSCSEG00000014191.1"/>
</dbReference>
<dbReference type="AlphaFoldDB" id="A0A3P8W9D2"/>
<evidence type="ECO:0000256" key="1">
    <source>
        <dbReference type="SAM" id="Coils"/>
    </source>
</evidence>
<dbReference type="RefSeq" id="XP_008334932.1">
    <property type="nucleotide sequence ID" value="XM_008336710.3"/>
</dbReference>
<dbReference type="KEGG" id="csem:103398191"/>
<dbReference type="InParanoid" id="A0A3P8W9D2"/>
<reference evidence="3 4" key="1">
    <citation type="journal article" date="2014" name="Nat. Genet.">
        <title>Whole-genome sequence of a flatfish provides insights into ZW sex chromosome evolution and adaptation to a benthic lifestyle.</title>
        <authorList>
            <person name="Chen S."/>
            <person name="Zhang G."/>
            <person name="Shao C."/>
            <person name="Huang Q."/>
            <person name="Liu G."/>
            <person name="Zhang P."/>
            <person name="Song W."/>
            <person name="An N."/>
            <person name="Chalopin D."/>
            <person name="Volff J.N."/>
            <person name="Hong Y."/>
            <person name="Li Q."/>
            <person name="Sha Z."/>
            <person name="Zhou H."/>
            <person name="Xie M."/>
            <person name="Yu Q."/>
            <person name="Liu Y."/>
            <person name="Xiang H."/>
            <person name="Wang N."/>
            <person name="Wu K."/>
            <person name="Yang C."/>
            <person name="Zhou Q."/>
            <person name="Liao X."/>
            <person name="Yang L."/>
            <person name="Hu Q."/>
            <person name="Zhang J."/>
            <person name="Meng L."/>
            <person name="Jin L."/>
            <person name="Tian Y."/>
            <person name="Lian J."/>
            <person name="Yang J."/>
            <person name="Miao G."/>
            <person name="Liu S."/>
            <person name="Liang Z."/>
            <person name="Yan F."/>
            <person name="Li Y."/>
            <person name="Sun B."/>
            <person name="Zhang H."/>
            <person name="Zhang J."/>
            <person name="Zhu Y."/>
            <person name="Du M."/>
            <person name="Zhao Y."/>
            <person name="Schartl M."/>
            <person name="Tang Q."/>
            <person name="Wang J."/>
        </authorList>
    </citation>
    <scope>NUCLEOTIDE SEQUENCE</scope>
</reference>
<feature type="region of interest" description="Disordered" evidence="2">
    <location>
        <begin position="289"/>
        <end position="310"/>
    </location>
</feature>
<sequence length="310" mass="36579">MNESTAVIGDHQQFPHSVLSAARTKSAMILEVQKKRNEDKELKGEILMRHLKLENLHKNVNELHKDHAGARQLHSSFDMFLKDEDAAKTVEKAEQQRREVLQKKEQIQILKKEKAKLEARKQKLHHHLLRLTVYQVTIEQVVKMTKFKHAQLVVDHLESQFHLREQLCQREKEAQEQAEQQRKAVATLDDQHNLMQLQMNNQLAKLQTKLEETRSEAVTWERKWNHIQETAAKKTLLLGQIKMATLNLYEMTSDALESEEVENMENTEKQLYKIQMFIQDYKDIVQQHTQRGTEKKLRHKCSPSQLQKHL</sequence>
<dbReference type="Proteomes" id="UP000265120">
    <property type="component" value="Chromosome Z"/>
</dbReference>
<dbReference type="GeneID" id="103398191"/>
<dbReference type="OMA" id="RCTSGIH"/>
<reference evidence="3" key="2">
    <citation type="submission" date="2025-08" db="UniProtKB">
        <authorList>
            <consortium name="Ensembl"/>
        </authorList>
    </citation>
    <scope>IDENTIFICATION</scope>
</reference>
<keyword evidence="1" id="KW-0175">Coiled coil</keyword>
<evidence type="ECO:0000313" key="4">
    <source>
        <dbReference type="Proteomes" id="UP000265120"/>
    </source>
</evidence>
<protein>
    <submittedName>
        <fullName evidence="3">Coiled-coil domain-containing protein 42 homolog</fullName>
    </submittedName>
</protein>
<evidence type="ECO:0000256" key="2">
    <source>
        <dbReference type="SAM" id="MobiDB-lite"/>
    </source>
</evidence>
<name>A0A3P8W9D2_CYNSE</name>
<feature type="coiled-coil region" evidence="1">
    <location>
        <begin position="164"/>
        <end position="223"/>
    </location>
</feature>
<dbReference type="PANTHER" id="PTHR21683:SF2">
    <property type="entry name" value="COILED-COIL DOMAIN-CONTAINING PROTEIN 42 LIKE-2-LIKE"/>
    <property type="match status" value="1"/>
</dbReference>
<proteinExistence type="predicted"/>
<reference evidence="3" key="3">
    <citation type="submission" date="2025-09" db="UniProtKB">
        <authorList>
            <consortium name="Ensembl"/>
        </authorList>
    </citation>
    <scope>IDENTIFICATION</scope>
</reference>
<accession>A0A3P8W9D2</accession>
<dbReference type="InterPro" id="IPR051147">
    <property type="entry name" value="CFAP_domain-containing"/>
</dbReference>
<dbReference type="OrthoDB" id="10264298at2759"/>
<dbReference type="PANTHER" id="PTHR21683">
    <property type="entry name" value="COILED-COIL DOMAIN-CONTAINING PROTEIN 42 LIKE-2-LIKE-RELATED"/>
    <property type="match status" value="1"/>
</dbReference>
<dbReference type="STRING" id="244447.ENSCSEP00000022266"/>
<evidence type="ECO:0000313" key="3">
    <source>
        <dbReference type="Ensembl" id="ENSCSEP00000022266.1"/>
    </source>
</evidence>
<organism evidence="3 4">
    <name type="scientific">Cynoglossus semilaevis</name>
    <name type="common">Tongue sole</name>
    <dbReference type="NCBI Taxonomy" id="244447"/>
    <lineage>
        <taxon>Eukaryota</taxon>
        <taxon>Metazoa</taxon>
        <taxon>Chordata</taxon>
        <taxon>Craniata</taxon>
        <taxon>Vertebrata</taxon>
        <taxon>Euteleostomi</taxon>
        <taxon>Actinopterygii</taxon>
        <taxon>Neopterygii</taxon>
        <taxon>Teleostei</taxon>
        <taxon>Neoteleostei</taxon>
        <taxon>Acanthomorphata</taxon>
        <taxon>Carangaria</taxon>
        <taxon>Pleuronectiformes</taxon>
        <taxon>Pleuronectoidei</taxon>
        <taxon>Cynoglossidae</taxon>
        <taxon>Cynoglossinae</taxon>
        <taxon>Cynoglossus</taxon>
    </lineage>
</organism>